<evidence type="ECO:0000256" key="6">
    <source>
        <dbReference type="ARBA" id="ARBA00022692"/>
    </source>
</evidence>
<keyword evidence="7 9" id="KW-1133">Transmembrane helix</keyword>
<feature type="transmembrane region" description="Helical" evidence="9">
    <location>
        <begin position="63"/>
        <end position="82"/>
    </location>
</feature>
<dbReference type="PANTHER" id="PTHR30413:SF8">
    <property type="entry name" value="TRANSPORT PERMEASE PROTEIN"/>
    <property type="match status" value="1"/>
</dbReference>
<evidence type="ECO:0000256" key="8">
    <source>
        <dbReference type="ARBA" id="ARBA00023136"/>
    </source>
</evidence>
<dbReference type="Proteomes" id="UP001314903">
    <property type="component" value="Unassembled WGS sequence"/>
</dbReference>
<evidence type="ECO:0000256" key="5">
    <source>
        <dbReference type="ARBA" id="ARBA00022519"/>
    </source>
</evidence>
<dbReference type="InterPro" id="IPR000412">
    <property type="entry name" value="ABC_2_transport"/>
</dbReference>
<dbReference type="PROSITE" id="PS51012">
    <property type="entry name" value="ABC_TM2"/>
    <property type="match status" value="1"/>
</dbReference>
<dbReference type="InterPro" id="IPR047817">
    <property type="entry name" value="ABC2_TM_bact-type"/>
</dbReference>
<proteinExistence type="inferred from homology"/>
<feature type="transmembrane region" description="Helical" evidence="9">
    <location>
        <begin position="227"/>
        <end position="248"/>
    </location>
</feature>
<comment type="similarity">
    <text evidence="2 9">Belongs to the ABC-2 integral membrane protein family.</text>
</comment>
<evidence type="ECO:0000259" key="10">
    <source>
        <dbReference type="PROSITE" id="PS51012"/>
    </source>
</evidence>
<feature type="transmembrane region" description="Helical" evidence="9">
    <location>
        <begin position="137"/>
        <end position="163"/>
    </location>
</feature>
<evidence type="ECO:0000313" key="12">
    <source>
        <dbReference type="Proteomes" id="UP001314903"/>
    </source>
</evidence>
<evidence type="ECO:0000256" key="4">
    <source>
        <dbReference type="ARBA" id="ARBA00022475"/>
    </source>
</evidence>
<keyword evidence="3 9" id="KW-0813">Transport</keyword>
<feature type="domain" description="ABC transmembrane type-2" evidence="10">
    <location>
        <begin position="32"/>
        <end position="251"/>
    </location>
</feature>
<evidence type="ECO:0000313" key="11">
    <source>
        <dbReference type="EMBL" id="MBP2027138.1"/>
    </source>
</evidence>
<keyword evidence="8 9" id="KW-0472">Membrane</keyword>
<evidence type="ECO:0000256" key="1">
    <source>
        <dbReference type="ARBA" id="ARBA00004429"/>
    </source>
</evidence>
<name>A0ABS4KH86_9FIRM</name>
<reference evidence="11 12" key="1">
    <citation type="submission" date="2021-03" db="EMBL/GenBank/DDBJ databases">
        <title>Genomic Encyclopedia of Type Strains, Phase IV (KMG-IV): sequencing the most valuable type-strain genomes for metagenomic binning, comparative biology and taxonomic classification.</title>
        <authorList>
            <person name="Goeker M."/>
        </authorList>
    </citation>
    <scope>NUCLEOTIDE SEQUENCE [LARGE SCALE GENOMIC DNA]</scope>
    <source>
        <strain evidence="11 12">DSM 27512</strain>
    </source>
</reference>
<evidence type="ECO:0000256" key="7">
    <source>
        <dbReference type="ARBA" id="ARBA00022989"/>
    </source>
</evidence>
<dbReference type="PRINTS" id="PR00164">
    <property type="entry name" value="ABC2TRNSPORT"/>
</dbReference>
<keyword evidence="12" id="KW-1185">Reference proteome</keyword>
<evidence type="ECO:0000256" key="2">
    <source>
        <dbReference type="ARBA" id="ARBA00007783"/>
    </source>
</evidence>
<accession>A0ABS4KH86</accession>
<organism evidence="11 12">
    <name type="scientific">Acetoanaerobium pronyense</name>
    <dbReference type="NCBI Taxonomy" id="1482736"/>
    <lineage>
        <taxon>Bacteria</taxon>
        <taxon>Bacillati</taxon>
        <taxon>Bacillota</taxon>
        <taxon>Clostridia</taxon>
        <taxon>Peptostreptococcales</taxon>
        <taxon>Filifactoraceae</taxon>
        <taxon>Acetoanaerobium</taxon>
    </lineage>
</organism>
<comment type="caution">
    <text evidence="11">The sequence shown here is derived from an EMBL/GenBank/DDBJ whole genome shotgun (WGS) entry which is preliminary data.</text>
</comment>
<dbReference type="Pfam" id="PF01061">
    <property type="entry name" value="ABC2_membrane"/>
    <property type="match status" value="1"/>
</dbReference>
<keyword evidence="6 9" id="KW-0812">Transmembrane</keyword>
<gene>
    <name evidence="11" type="ORF">J2Z35_000932</name>
</gene>
<keyword evidence="5" id="KW-0997">Cell inner membrane</keyword>
<dbReference type="EMBL" id="JAGGLI010000007">
    <property type="protein sequence ID" value="MBP2027138.1"/>
    <property type="molecule type" value="Genomic_DNA"/>
</dbReference>
<keyword evidence="4 9" id="KW-1003">Cell membrane</keyword>
<sequence length="259" mass="30312">MVYMYKELFRFSYVLKNFIRQELTVKYKRSFFGLLWSLLNPILTMSISAIVFGSIMRFKIEDFAVFIFSGLLPFNYFGGTVQSATMSLIGSEGFIKKIYIPKILFPVSLVVSNFVNLLFSMTALFFIMLFINIELNLALFFLPLSFFILFIFTLGISLIFSIVNVFFRDFTYLIGVFLTGLYYLTPILYPLDYIRDTPLYGIVIYNPITYIIDMFRYPLYLREFPPLEITLTAIAISVISFIVGNQVFKKYEKEIVFYL</sequence>
<evidence type="ECO:0000256" key="3">
    <source>
        <dbReference type="ARBA" id="ARBA00022448"/>
    </source>
</evidence>
<feature type="transmembrane region" description="Helical" evidence="9">
    <location>
        <begin position="103"/>
        <end position="131"/>
    </location>
</feature>
<comment type="subcellular location">
    <subcellularLocation>
        <location evidence="1">Cell inner membrane</location>
        <topology evidence="1">Multi-pass membrane protein</topology>
    </subcellularLocation>
    <subcellularLocation>
        <location evidence="9">Cell membrane</location>
        <topology evidence="9">Multi-pass membrane protein</topology>
    </subcellularLocation>
</comment>
<dbReference type="InterPro" id="IPR013525">
    <property type="entry name" value="ABC2_TM"/>
</dbReference>
<feature type="transmembrane region" description="Helical" evidence="9">
    <location>
        <begin position="30"/>
        <end position="51"/>
    </location>
</feature>
<dbReference type="PANTHER" id="PTHR30413">
    <property type="entry name" value="INNER MEMBRANE TRANSPORT PERMEASE"/>
    <property type="match status" value="1"/>
</dbReference>
<feature type="transmembrane region" description="Helical" evidence="9">
    <location>
        <begin position="170"/>
        <end position="191"/>
    </location>
</feature>
<protein>
    <recommendedName>
        <fullName evidence="9">Transport permease protein</fullName>
    </recommendedName>
</protein>
<evidence type="ECO:0000256" key="9">
    <source>
        <dbReference type="RuleBase" id="RU361157"/>
    </source>
</evidence>